<dbReference type="OrthoDB" id="3796016at2759"/>
<dbReference type="Proteomes" id="UP000801428">
    <property type="component" value="Unassembled WGS sequence"/>
</dbReference>
<evidence type="ECO:0000313" key="1">
    <source>
        <dbReference type="EMBL" id="KAF3004927.1"/>
    </source>
</evidence>
<keyword evidence="2" id="KW-1185">Reference proteome</keyword>
<protein>
    <submittedName>
        <fullName evidence="1">Uncharacterized protein</fullName>
    </submittedName>
</protein>
<organism evidence="1 2">
    <name type="scientific">Curvularia kusanoi</name>
    <name type="common">Cochliobolus kusanoi</name>
    <dbReference type="NCBI Taxonomy" id="90978"/>
    <lineage>
        <taxon>Eukaryota</taxon>
        <taxon>Fungi</taxon>
        <taxon>Dikarya</taxon>
        <taxon>Ascomycota</taxon>
        <taxon>Pezizomycotina</taxon>
        <taxon>Dothideomycetes</taxon>
        <taxon>Pleosporomycetidae</taxon>
        <taxon>Pleosporales</taxon>
        <taxon>Pleosporineae</taxon>
        <taxon>Pleosporaceae</taxon>
        <taxon>Curvularia</taxon>
    </lineage>
</organism>
<accession>A0A9P4TGY1</accession>
<reference evidence="1" key="1">
    <citation type="submission" date="2019-04" db="EMBL/GenBank/DDBJ databases">
        <title>Sequencing of skin fungus with MAO and IRED activity.</title>
        <authorList>
            <person name="Marsaioli A.J."/>
            <person name="Bonatto J.M.C."/>
            <person name="Reis Junior O."/>
        </authorList>
    </citation>
    <scope>NUCLEOTIDE SEQUENCE</scope>
    <source>
        <strain evidence="1">30M1</strain>
    </source>
</reference>
<sequence>MSRTISISIPLVLLGRWENFNPLESTIVPLDLIYETLHRFCPNIRVLPFALDIDSPPSLSSADESWAALGAEQSATWILRPAPCANEFLSPFDVAQGWQKGDAQLTSDEVRKLGRGVWSCGFLLERFGIPSDSSSVYWKLFVQELHQIFGMLKRAFVEFEGPVKGAEGSAKYWDLVSGDRCFLRITTASMDMEVAKRLIILHAAFEQELDALKTAKEVVRFASASRWLEGTLLRRLTQEKKGTSWIWRMIRFGQETESSKITGRQSEWWDTVYNMDIEEMIEEMTTSENNGLRLGVSLREVAAGMAQVTVQGQRTSLDPANLVAYTELVAHFVHTAEILTSGRLNRQLEQLHLGEPKNITWSFASMLDYLTQDRGHISQYLYDRLFTHALSGRKMDVIAQHASGPLTSPTTDRDGIIDPFYSIRISLVSNYRHSKAEMVGFIERYSKAGGYQPTPKEKLRTILAARSKET</sequence>
<comment type="caution">
    <text evidence="1">The sequence shown here is derived from an EMBL/GenBank/DDBJ whole genome shotgun (WGS) entry which is preliminary data.</text>
</comment>
<name>A0A9P4TGY1_CURKU</name>
<dbReference type="EMBL" id="SWKU01000007">
    <property type="protein sequence ID" value="KAF3004927.1"/>
    <property type="molecule type" value="Genomic_DNA"/>
</dbReference>
<proteinExistence type="predicted"/>
<dbReference type="AlphaFoldDB" id="A0A9P4TGY1"/>
<gene>
    <name evidence="1" type="ORF">E8E13_007137</name>
</gene>
<evidence type="ECO:0000313" key="2">
    <source>
        <dbReference type="Proteomes" id="UP000801428"/>
    </source>
</evidence>